<dbReference type="SUPFAM" id="SSF54995">
    <property type="entry name" value="Ribosomal protein S6"/>
    <property type="match status" value="1"/>
</dbReference>
<dbReference type="AlphaFoldDB" id="A0A1F6F0H3"/>
<reference evidence="5 6" key="1">
    <citation type="journal article" date="2016" name="Nat. Commun.">
        <title>Thousands of microbial genomes shed light on interconnected biogeochemical processes in an aquifer system.</title>
        <authorList>
            <person name="Anantharaman K."/>
            <person name="Brown C.T."/>
            <person name="Hug L.A."/>
            <person name="Sharon I."/>
            <person name="Castelle C.J."/>
            <person name="Probst A.J."/>
            <person name="Thomas B.C."/>
            <person name="Singh A."/>
            <person name="Wilkins M.J."/>
            <person name="Karaoz U."/>
            <person name="Brodie E.L."/>
            <person name="Williams K.H."/>
            <person name="Hubbard S.S."/>
            <person name="Banfield J.F."/>
        </authorList>
    </citation>
    <scope>NUCLEOTIDE SEQUENCE [LARGE SCALE GENOMIC DNA]</scope>
</reference>
<dbReference type="STRING" id="1798512.A3A39_01965"/>
<dbReference type="Gene3D" id="3.30.70.60">
    <property type="match status" value="1"/>
</dbReference>
<evidence type="ECO:0000256" key="1">
    <source>
        <dbReference type="ARBA" id="ARBA00009512"/>
    </source>
</evidence>
<dbReference type="GO" id="GO:0019843">
    <property type="term" value="F:rRNA binding"/>
    <property type="evidence" value="ECO:0007669"/>
    <property type="project" value="InterPro"/>
</dbReference>
<gene>
    <name evidence="5" type="ORF">A3A39_01965</name>
</gene>
<dbReference type="EMBL" id="MFLZ01000030">
    <property type="protein sequence ID" value="OGG79361.1"/>
    <property type="molecule type" value="Genomic_DNA"/>
</dbReference>
<name>A0A1F6F0H3_9BACT</name>
<evidence type="ECO:0000256" key="3">
    <source>
        <dbReference type="ARBA" id="ARBA00035520"/>
    </source>
</evidence>
<evidence type="ECO:0000256" key="4">
    <source>
        <dbReference type="SAM" id="MobiDB-lite"/>
    </source>
</evidence>
<evidence type="ECO:0000256" key="2">
    <source>
        <dbReference type="ARBA" id="ARBA00035294"/>
    </source>
</evidence>
<sequence>MPAEFFISDSYPGLPLPRRFDTVRRHMADTVTVETRQEADEIVSRIYEIGYHVVPTVKEEDLEKIVGTIRAEIERAGGTFIAEGAPSLTRLAYPILAEESGKRMEHDRGYFGWIKFEANVSAAHALNEALRGNASIIRFIVFRTVREDTRAKYKAPTLREVKRTDTIKSTPRRSVDEGKGPVSEEELEKAISEITQE</sequence>
<dbReference type="GO" id="GO:0003735">
    <property type="term" value="F:structural constituent of ribosome"/>
    <property type="evidence" value="ECO:0007669"/>
    <property type="project" value="InterPro"/>
</dbReference>
<dbReference type="InterPro" id="IPR000529">
    <property type="entry name" value="Ribosomal_bS6"/>
</dbReference>
<proteinExistence type="inferred from homology"/>
<dbReference type="GO" id="GO:0005840">
    <property type="term" value="C:ribosome"/>
    <property type="evidence" value="ECO:0007669"/>
    <property type="project" value="InterPro"/>
</dbReference>
<dbReference type="GO" id="GO:0006412">
    <property type="term" value="P:translation"/>
    <property type="evidence" value="ECO:0007669"/>
    <property type="project" value="InterPro"/>
</dbReference>
<accession>A0A1F6F0H3</accession>
<protein>
    <recommendedName>
        <fullName evidence="2">Small ribosomal subunit protein bS6</fullName>
    </recommendedName>
    <alternativeName>
        <fullName evidence="3">30S ribosomal protein S6</fullName>
    </alternativeName>
</protein>
<organism evidence="5 6">
    <name type="scientific">Candidatus Kaiserbacteria bacterium RIFCSPLOWO2_01_FULL_54_13</name>
    <dbReference type="NCBI Taxonomy" id="1798512"/>
    <lineage>
        <taxon>Bacteria</taxon>
        <taxon>Candidatus Kaiseribacteriota</taxon>
    </lineage>
</organism>
<evidence type="ECO:0000313" key="5">
    <source>
        <dbReference type="EMBL" id="OGG79361.1"/>
    </source>
</evidence>
<dbReference type="InterPro" id="IPR020814">
    <property type="entry name" value="Ribosomal_S6_plastid/chlpt"/>
</dbReference>
<dbReference type="CDD" id="cd00473">
    <property type="entry name" value="bS6"/>
    <property type="match status" value="1"/>
</dbReference>
<dbReference type="Proteomes" id="UP000177372">
    <property type="component" value="Unassembled WGS sequence"/>
</dbReference>
<comment type="caution">
    <text evidence="5">The sequence shown here is derived from an EMBL/GenBank/DDBJ whole genome shotgun (WGS) entry which is preliminary data.</text>
</comment>
<evidence type="ECO:0000313" key="6">
    <source>
        <dbReference type="Proteomes" id="UP000177372"/>
    </source>
</evidence>
<comment type="similarity">
    <text evidence="1">Belongs to the bacterial ribosomal protein bS6 family.</text>
</comment>
<dbReference type="InterPro" id="IPR035980">
    <property type="entry name" value="Ribosomal_bS6_sf"/>
</dbReference>
<feature type="region of interest" description="Disordered" evidence="4">
    <location>
        <begin position="162"/>
        <end position="197"/>
    </location>
</feature>
<dbReference type="Pfam" id="PF01250">
    <property type="entry name" value="Ribosomal_S6"/>
    <property type="match status" value="1"/>
</dbReference>
<dbReference type="InterPro" id="IPR014717">
    <property type="entry name" value="Transl_elong_EF1B/ribsomal_bS6"/>
</dbReference>